<evidence type="ECO:0000313" key="5">
    <source>
        <dbReference type="EMBL" id="MBK7955500.1"/>
    </source>
</evidence>
<evidence type="ECO:0000313" key="6">
    <source>
        <dbReference type="Proteomes" id="UP000706151"/>
    </source>
</evidence>
<sequence length="374" mass="40648">MMSRKLFSRYSLGGLSLPNRVVMAPMNRNRASDSQLAPSSMTATYYAQRASAGLIIAEGTPVSPQARGCARTPGIYSEDQITGWTNVTRAVHRQGGRIYLQLWHVGRVGHCSLRADASPPVGPSAHGLQSDRVPVLDGAGEPVLSACDPPRALRTDEVKAIVGDFVTAARNAQAAGFDGVEIHAANGYLFDQFRCPYLNDRVDEYGGATRKRWRFLLETVAAVADAVGRERVGVRISPLGAAHEMRPDPAPLFTYGYLACQLDQLGIAYLHVYDQSASWIHDPQSDLLQHLRACYSGPMILCGGFDDERAEAALRADLGDMVAFGKHFIANPDLVDRLRFAAPLAPWDSATIYKGGAKGYIDYPTLQEAALSER</sequence>
<dbReference type="GO" id="GO:0005829">
    <property type="term" value="C:cytosol"/>
    <property type="evidence" value="ECO:0007669"/>
    <property type="project" value="UniProtKB-ARBA"/>
</dbReference>
<dbReference type="InterPro" id="IPR001155">
    <property type="entry name" value="OxRdtase_FMN_N"/>
</dbReference>
<proteinExistence type="inferred from homology"/>
<dbReference type="InterPro" id="IPR013785">
    <property type="entry name" value="Aldolase_TIM"/>
</dbReference>
<dbReference type="FunFam" id="3.20.20.70:FF:000059">
    <property type="entry name" value="N-ethylmaleimide reductase, FMN-linked"/>
    <property type="match status" value="1"/>
</dbReference>
<dbReference type="Proteomes" id="UP000706151">
    <property type="component" value="Unassembled WGS sequence"/>
</dbReference>
<comment type="caution">
    <text evidence="5">The sequence shown here is derived from an EMBL/GenBank/DDBJ whole genome shotgun (WGS) entry which is preliminary data.</text>
</comment>
<comment type="similarity">
    <text evidence="2">Belongs to the NADH:flavin oxidoreductase/NADH oxidase family.</text>
</comment>
<dbReference type="Pfam" id="PF00724">
    <property type="entry name" value="Oxidored_FMN"/>
    <property type="match status" value="1"/>
</dbReference>
<dbReference type="EMBL" id="JADJOT010000010">
    <property type="protein sequence ID" value="MBK7955500.1"/>
    <property type="molecule type" value="Genomic_DNA"/>
</dbReference>
<dbReference type="PANTHER" id="PTHR22893:SF91">
    <property type="entry name" value="NADPH DEHYDROGENASE 2-RELATED"/>
    <property type="match status" value="1"/>
</dbReference>
<feature type="domain" description="NADH:flavin oxidoreductase/NADH oxidase N-terminal" evidence="4">
    <location>
        <begin position="5"/>
        <end position="339"/>
    </location>
</feature>
<keyword evidence="3" id="KW-0560">Oxidoreductase</keyword>
<dbReference type="AlphaFoldDB" id="A0A935T9H3"/>
<dbReference type="InterPro" id="IPR045247">
    <property type="entry name" value="Oye-like"/>
</dbReference>
<dbReference type="GO" id="GO:0016628">
    <property type="term" value="F:oxidoreductase activity, acting on the CH-CH group of donors, NAD or NADP as acceptor"/>
    <property type="evidence" value="ECO:0007669"/>
    <property type="project" value="UniProtKB-ARBA"/>
</dbReference>
<dbReference type="PANTHER" id="PTHR22893">
    <property type="entry name" value="NADH OXIDOREDUCTASE-RELATED"/>
    <property type="match status" value="1"/>
</dbReference>
<dbReference type="CDD" id="cd02933">
    <property type="entry name" value="OYE_like_FMN"/>
    <property type="match status" value="1"/>
</dbReference>
<protein>
    <submittedName>
        <fullName evidence="5">Alkene reductase</fullName>
    </submittedName>
</protein>
<comment type="cofactor">
    <cofactor evidence="1">
        <name>FMN</name>
        <dbReference type="ChEBI" id="CHEBI:58210"/>
    </cofactor>
</comment>
<evidence type="ECO:0000259" key="4">
    <source>
        <dbReference type="Pfam" id="PF00724"/>
    </source>
</evidence>
<reference evidence="5 6" key="1">
    <citation type="submission" date="2020-10" db="EMBL/GenBank/DDBJ databases">
        <title>Connecting structure to function with the recovery of over 1000 high-quality activated sludge metagenome-assembled genomes encoding full-length rRNA genes using long-read sequencing.</title>
        <authorList>
            <person name="Singleton C.M."/>
            <person name="Petriglieri F."/>
            <person name="Kristensen J.M."/>
            <person name="Kirkegaard R.H."/>
            <person name="Michaelsen T.Y."/>
            <person name="Andersen M.H."/>
            <person name="Karst S.M."/>
            <person name="Dueholm M.S."/>
            <person name="Nielsen P.H."/>
            <person name="Albertsen M."/>
        </authorList>
    </citation>
    <scope>NUCLEOTIDE SEQUENCE [LARGE SCALE GENOMIC DNA]</scope>
    <source>
        <strain evidence="5">Fred_18-Q3-R57-64_BAT3C.720</strain>
    </source>
</reference>
<dbReference type="SUPFAM" id="SSF51395">
    <property type="entry name" value="FMN-linked oxidoreductases"/>
    <property type="match status" value="1"/>
</dbReference>
<organism evidence="5 6">
    <name type="scientific">Candidatus Accumulibacter affinis</name>
    <dbReference type="NCBI Taxonomy" id="2954384"/>
    <lineage>
        <taxon>Bacteria</taxon>
        <taxon>Pseudomonadati</taxon>
        <taxon>Pseudomonadota</taxon>
        <taxon>Betaproteobacteria</taxon>
        <taxon>Candidatus Accumulibacter</taxon>
    </lineage>
</organism>
<evidence type="ECO:0000256" key="1">
    <source>
        <dbReference type="ARBA" id="ARBA00001917"/>
    </source>
</evidence>
<dbReference type="GO" id="GO:0010181">
    <property type="term" value="F:FMN binding"/>
    <property type="evidence" value="ECO:0007669"/>
    <property type="project" value="InterPro"/>
</dbReference>
<evidence type="ECO:0000256" key="2">
    <source>
        <dbReference type="ARBA" id="ARBA00005979"/>
    </source>
</evidence>
<name>A0A935T9H3_9PROT</name>
<gene>
    <name evidence="5" type="ORF">IPK02_16975</name>
</gene>
<dbReference type="Gene3D" id="3.20.20.70">
    <property type="entry name" value="Aldolase class I"/>
    <property type="match status" value="1"/>
</dbReference>
<evidence type="ECO:0000256" key="3">
    <source>
        <dbReference type="ARBA" id="ARBA00023002"/>
    </source>
</evidence>
<accession>A0A935T9H3</accession>